<dbReference type="Gene3D" id="3.30.200.20">
    <property type="entry name" value="Phosphorylase Kinase, domain 1"/>
    <property type="match status" value="2"/>
</dbReference>
<evidence type="ECO:0000256" key="14">
    <source>
        <dbReference type="ARBA" id="ARBA00023157"/>
    </source>
</evidence>
<keyword evidence="16" id="KW-0325">Glycoprotein</keyword>
<dbReference type="GO" id="GO:0005886">
    <property type="term" value="C:plasma membrane"/>
    <property type="evidence" value="ECO:0007669"/>
    <property type="project" value="UniProtKB-SubCell"/>
</dbReference>
<dbReference type="InterPro" id="IPR003609">
    <property type="entry name" value="Pan_app"/>
</dbReference>
<protein>
    <recommendedName>
        <fullName evidence="2">non-specific serine/threonine protein kinase</fullName>
        <ecNumber evidence="2">2.7.11.1</ecNumber>
    </recommendedName>
</protein>
<dbReference type="InterPro" id="IPR001480">
    <property type="entry name" value="Bulb-type_lectin_dom"/>
</dbReference>
<dbReference type="InterPro" id="IPR036426">
    <property type="entry name" value="Bulb-type_lectin_dom_sf"/>
</dbReference>
<keyword evidence="5" id="KW-0808">Transferase</keyword>
<dbReference type="InterPro" id="IPR001245">
    <property type="entry name" value="Ser-Thr/Tyr_kinase_cat_dom"/>
</dbReference>
<dbReference type="GO" id="GO:0048544">
    <property type="term" value="P:recognition of pollen"/>
    <property type="evidence" value="ECO:0007669"/>
    <property type="project" value="InterPro"/>
</dbReference>
<dbReference type="CDD" id="cd00028">
    <property type="entry name" value="B_lectin"/>
    <property type="match status" value="2"/>
</dbReference>
<evidence type="ECO:0000313" key="24">
    <source>
        <dbReference type="EMBL" id="KAJ9550123.1"/>
    </source>
</evidence>
<reference evidence="24" key="1">
    <citation type="submission" date="2023-03" db="EMBL/GenBank/DDBJ databases">
        <title>Chromosome-scale reference genome and RAD-based genetic map of yellow starthistle (Centaurea solstitialis) reveal putative structural variation and QTLs associated with invader traits.</title>
        <authorList>
            <person name="Reatini B."/>
            <person name="Cang F.A."/>
            <person name="Jiang Q."/>
            <person name="Mckibben M.T.W."/>
            <person name="Barker M.S."/>
            <person name="Rieseberg L.H."/>
            <person name="Dlugosch K.M."/>
        </authorList>
    </citation>
    <scope>NUCLEOTIDE SEQUENCE</scope>
    <source>
        <strain evidence="24">CAN-66</strain>
        <tissue evidence="24">Leaf</tissue>
    </source>
</reference>
<dbReference type="InterPro" id="IPR000858">
    <property type="entry name" value="S_locus_glycoprot_dom"/>
</dbReference>
<evidence type="ECO:0000259" key="23">
    <source>
        <dbReference type="PROSITE" id="PS50948"/>
    </source>
</evidence>
<feature type="region of interest" description="Disordered" evidence="19">
    <location>
        <begin position="2012"/>
        <end position="2041"/>
    </location>
</feature>
<evidence type="ECO:0000256" key="12">
    <source>
        <dbReference type="ARBA" id="ARBA00022989"/>
    </source>
</evidence>
<dbReference type="PANTHER" id="PTHR27002:SF1111">
    <property type="entry name" value="NON-SPECIFIC SERINE_THREONINE PROTEIN KINASE"/>
    <property type="match status" value="1"/>
</dbReference>
<evidence type="ECO:0000256" key="19">
    <source>
        <dbReference type="SAM" id="MobiDB-lite"/>
    </source>
</evidence>
<dbReference type="FunFam" id="1.10.510.10:FF:000060">
    <property type="entry name" value="G-type lectin S-receptor-like serine/threonine-protein kinase"/>
    <property type="match status" value="2"/>
</dbReference>
<dbReference type="Pfam" id="PF00954">
    <property type="entry name" value="S_locus_glycop"/>
    <property type="match status" value="2"/>
</dbReference>
<dbReference type="CDD" id="cd01098">
    <property type="entry name" value="PAN_AP_plant"/>
    <property type="match status" value="2"/>
</dbReference>
<keyword evidence="7" id="KW-0732">Signal</keyword>
<dbReference type="Pfam" id="PF07714">
    <property type="entry name" value="PK_Tyr_Ser-Thr"/>
    <property type="match status" value="2"/>
</dbReference>
<dbReference type="EC" id="2.7.11.1" evidence="2"/>
<feature type="domain" description="Apple" evidence="23">
    <location>
        <begin position="1531"/>
        <end position="1619"/>
    </location>
</feature>
<evidence type="ECO:0000256" key="16">
    <source>
        <dbReference type="ARBA" id="ARBA00023180"/>
    </source>
</evidence>
<dbReference type="CDD" id="cd14066">
    <property type="entry name" value="STKc_IRAK"/>
    <property type="match status" value="2"/>
</dbReference>
<comment type="subcellular location">
    <subcellularLocation>
        <location evidence="1">Cell membrane</location>
        <topology evidence="1">Single-pass type I membrane protein</topology>
    </subcellularLocation>
</comment>
<dbReference type="GO" id="GO:0030246">
    <property type="term" value="F:carbohydrate binding"/>
    <property type="evidence" value="ECO:0007669"/>
    <property type="project" value="UniProtKB-KW"/>
</dbReference>
<dbReference type="SMART" id="SM00220">
    <property type="entry name" value="S_TKc"/>
    <property type="match status" value="2"/>
</dbReference>
<keyword evidence="14" id="KW-1015">Disulfide bond</keyword>
<feature type="transmembrane region" description="Helical" evidence="20">
    <location>
        <begin position="1643"/>
        <end position="1664"/>
    </location>
</feature>
<evidence type="ECO:0000256" key="4">
    <source>
        <dbReference type="ARBA" id="ARBA00022527"/>
    </source>
</evidence>
<dbReference type="GO" id="GO:0004674">
    <property type="term" value="F:protein serine/threonine kinase activity"/>
    <property type="evidence" value="ECO:0007669"/>
    <property type="project" value="UniProtKB-KW"/>
</dbReference>
<dbReference type="Gene3D" id="3.30.559.10">
    <property type="entry name" value="Chloramphenicol acetyltransferase-like domain"/>
    <property type="match status" value="2"/>
</dbReference>
<feature type="region of interest" description="Disordered" evidence="19">
    <location>
        <begin position="750"/>
        <end position="772"/>
    </location>
</feature>
<feature type="compositionally biased region" description="Polar residues" evidence="19">
    <location>
        <begin position="2022"/>
        <end position="2034"/>
    </location>
</feature>
<feature type="domain" description="Protein kinase" evidence="21">
    <location>
        <begin position="1722"/>
        <end position="2008"/>
    </location>
</feature>
<evidence type="ECO:0000256" key="11">
    <source>
        <dbReference type="ARBA" id="ARBA00022840"/>
    </source>
</evidence>
<keyword evidence="6 20" id="KW-0812">Transmembrane</keyword>
<dbReference type="PANTHER" id="PTHR27002">
    <property type="entry name" value="RECEPTOR-LIKE SERINE/THREONINE-PROTEIN KINASE SD1-8"/>
    <property type="match status" value="1"/>
</dbReference>
<keyword evidence="12 20" id="KW-1133">Transmembrane helix</keyword>
<keyword evidence="10" id="KW-0418">Kinase</keyword>
<dbReference type="Pfam" id="PF01453">
    <property type="entry name" value="B_lectin"/>
    <property type="match status" value="2"/>
</dbReference>
<evidence type="ECO:0000256" key="10">
    <source>
        <dbReference type="ARBA" id="ARBA00022777"/>
    </source>
</evidence>
<dbReference type="InterPro" id="IPR011009">
    <property type="entry name" value="Kinase-like_dom_sf"/>
</dbReference>
<dbReference type="Pfam" id="PF08276">
    <property type="entry name" value="PAN_2"/>
    <property type="match status" value="2"/>
</dbReference>
<evidence type="ECO:0000259" key="22">
    <source>
        <dbReference type="PROSITE" id="PS50927"/>
    </source>
</evidence>
<feature type="compositionally biased region" description="Basic and acidic residues" evidence="19">
    <location>
        <begin position="761"/>
        <end position="771"/>
    </location>
</feature>
<organism evidence="24 25">
    <name type="scientific">Centaurea solstitialis</name>
    <name type="common">yellow star-thistle</name>
    <dbReference type="NCBI Taxonomy" id="347529"/>
    <lineage>
        <taxon>Eukaryota</taxon>
        <taxon>Viridiplantae</taxon>
        <taxon>Streptophyta</taxon>
        <taxon>Embryophyta</taxon>
        <taxon>Tracheophyta</taxon>
        <taxon>Spermatophyta</taxon>
        <taxon>Magnoliopsida</taxon>
        <taxon>eudicotyledons</taxon>
        <taxon>Gunneridae</taxon>
        <taxon>Pentapetalae</taxon>
        <taxon>asterids</taxon>
        <taxon>campanulids</taxon>
        <taxon>Asterales</taxon>
        <taxon>Asteraceae</taxon>
        <taxon>Carduoideae</taxon>
        <taxon>Cardueae</taxon>
        <taxon>Centaureinae</taxon>
        <taxon>Centaurea</taxon>
    </lineage>
</organism>
<comment type="catalytic activity">
    <reaction evidence="18">
        <text>L-seryl-[protein] + ATP = O-phospho-L-seryl-[protein] + ADP + H(+)</text>
        <dbReference type="Rhea" id="RHEA:17989"/>
        <dbReference type="Rhea" id="RHEA-COMP:9863"/>
        <dbReference type="Rhea" id="RHEA-COMP:11604"/>
        <dbReference type="ChEBI" id="CHEBI:15378"/>
        <dbReference type="ChEBI" id="CHEBI:29999"/>
        <dbReference type="ChEBI" id="CHEBI:30616"/>
        <dbReference type="ChEBI" id="CHEBI:83421"/>
        <dbReference type="ChEBI" id="CHEBI:456216"/>
        <dbReference type="EC" id="2.7.11.1"/>
    </reaction>
</comment>
<proteinExistence type="predicted"/>
<evidence type="ECO:0000256" key="9">
    <source>
        <dbReference type="ARBA" id="ARBA00022741"/>
    </source>
</evidence>
<keyword evidence="8" id="KW-0430">Lectin</keyword>
<dbReference type="Pfam" id="PF02458">
    <property type="entry name" value="Transferase"/>
    <property type="match status" value="1"/>
</dbReference>
<evidence type="ECO:0000256" key="2">
    <source>
        <dbReference type="ARBA" id="ARBA00012513"/>
    </source>
</evidence>
<dbReference type="SUPFAM" id="SSF51110">
    <property type="entry name" value="alpha-D-mannose-specific plant lectins"/>
    <property type="match status" value="2"/>
</dbReference>
<dbReference type="InterPro" id="IPR000719">
    <property type="entry name" value="Prot_kinase_dom"/>
</dbReference>
<feature type="domain" description="Bulb-type lectin" evidence="22">
    <location>
        <begin position="1259"/>
        <end position="1383"/>
    </location>
</feature>
<evidence type="ECO:0000313" key="25">
    <source>
        <dbReference type="Proteomes" id="UP001172457"/>
    </source>
</evidence>
<evidence type="ECO:0000256" key="18">
    <source>
        <dbReference type="ARBA" id="ARBA00048679"/>
    </source>
</evidence>
<dbReference type="SMART" id="SM00108">
    <property type="entry name" value="B_lectin"/>
    <property type="match status" value="2"/>
</dbReference>
<dbReference type="PROSITE" id="PS50948">
    <property type="entry name" value="PAN"/>
    <property type="match status" value="2"/>
</dbReference>
<evidence type="ECO:0000256" key="8">
    <source>
        <dbReference type="ARBA" id="ARBA00022734"/>
    </source>
</evidence>
<dbReference type="GO" id="GO:0005524">
    <property type="term" value="F:ATP binding"/>
    <property type="evidence" value="ECO:0007669"/>
    <property type="project" value="UniProtKB-KW"/>
</dbReference>
<dbReference type="InterPro" id="IPR023213">
    <property type="entry name" value="CAT-like_dom_sf"/>
</dbReference>
<evidence type="ECO:0000256" key="17">
    <source>
        <dbReference type="ARBA" id="ARBA00047899"/>
    </source>
</evidence>
<dbReference type="PROSITE" id="PS00108">
    <property type="entry name" value="PROTEIN_KINASE_ST"/>
    <property type="match status" value="2"/>
</dbReference>
<evidence type="ECO:0000256" key="7">
    <source>
        <dbReference type="ARBA" id="ARBA00022729"/>
    </source>
</evidence>
<keyword evidence="25" id="KW-1185">Reference proteome</keyword>
<dbReference type="EMBL" id="JARYMX010000004">
    <property type="protein sequence ID" value="KAJ9550123.1"/>
    <property type="molecule type" value="Genomic_DNA"/>
</dbReference>
<feature type="transmembrane region" description="Helical" evidence="20">
    <location>
        <begin position="370"/>
        <end position="391"/>
    </location>
</feature>
<dbReference type="InterPro" id="IPR008271">
    <property type="entry name" value="Ser/Thr_kinase_AS"/>
</dbReference>
<keyword evidence="13 20" id="KW-0472">Membrane</keyword>
<evidence type="ECO:0000256" key="20">
    <source>
        <dbReference type="SAM" id="Phobius"/>
    </source>
</evidence>
<keyword evidence="4" id="KW-0723">Serine/threonine-protein kinase</keyword>
<dbReference type="PROSITE" id="PS50011">
    <property type="entry name" value="PROTEIN_KINASE_DOM"/>
    <property type="match status" value="2"/>
</dbReference>
<evidence type="ECO:0000256" key="3">
    <source>
        <dbReference type="ARBA" id="ARBA00022475"/>
    </source>
</evidence>
<keyword evidence="3" id="KW-1003">Cell membrane</keyword>
<accession>A0AA38SWT9</accession>
<gene>
    <name evidence="24" type="ORF">OSB04_014168</name>
</gene>
<evidence type="ECO:0000256" key="13">
    <source>
        <dbReference type="ARBA" id="ARBA00023136"/>
    </source>
</evidence>
<keyword evidence="15" id="KW-0675">Receptor</keyword>
<comment type="caution">
    <text evidence="24">The sequence shown here is derived from an EMBL/GenBank/DDBJ whole genome shotgun (WGS) entry which is preliminary data.</text>
</comment>
<dbReference type="SMART" id="SM00473">
    <property type="entry name" value="PAN_AP"/>
    <property type="match status" value="2"/>
</dbReference>
<evidence type="ECO:0000256" key="15">
    <source>
        <dbReference type="ARBA" id="ARBA00023170"/>
    </source>
</evidence>
<evidence type="ECO:0000256" key="5">
    <source>
        <dbReference type="ARBA" id="ARBA00022679"/>
    </source>
</evidence>
<dbReference type="Gene3D" id="2.90.10.10">
    <property type="entry name" value="Bulb-type lectin domain"/>
    <property type="match status" value="2"/>
</dbReference>
<dbReference type="SUPFAM" id="SSF52777">
    <property type="entry name" value="CoA-dependent acyltransferases"/>
    <property type="match status" value="1"/>
</dbReference>
<feature type="domain" description="Bulb-type lectin" evidence="22">
    <location>
        <begin position="1"/>
        <end position="98"/>
    </location>
</feature>
<dbReference type="FunFam" id="3.30.200.20:FF:000330">
    <property type="entry name" value="G-type lectin S-receptor-like serine/threonine-protein kinase At4g03230"/>
    <property type="match status" value="2"/>
</dbReference>
<feature type="domain" description="Apple" evidence="23">
    <location>
        <begin position="259"/>
        <end position="337"/>
    </location>
</feature>
<keyword evidence="9" id="KW-0547">Nucleotide-binding</keyword>
<dbReference type="SUPFAM" id="SSF56112">
    <property type="entry name" value="Protein kinase-like (PK-like)"/>
    <property type="match status" value="2"/>
</dbReference>
<evidence type="ECO:0000259" key="21">
    <source>
        <dbReference type="PROSITE" id="PS50011"/>
    </source>
</evidence>
<dbReference type="PROSITE" id="PS50927">
    <property type="entry name" value="BULB_LECTIN"/>
    <property type="match status" value="2"/>
</dbReference>
<evidence type="ECO:0000256" key="1">
    <source>
        <dbReference type="ARBA" id="ARBA00004251"/>
    </source>
</evidence>
<comment type="catalytic activity">
    <reaction evidence="17">
        <text>L-threonyl-[protein] + ATP = O-phospho-L-threonyl-[protein] + ADP + H(+)</text>
        <dbReference type="Rhea" id="RHEA:46608"/>
        <dbReference type="Rhea" id="RHEA-COMP:11060"/>
        <dbReference type="Rhea" id="RHEA-COMP:11605"/>
        <dbReference type="ChEBI" id="CHEBI:15378"/>
        <dbReference type="ChEBI" id="CHEBI:30013"/>
        <dbReference type="ChEBI" id="CHEBI:30616"/>
        <dbReference type="ChEBI" id="CHEBI:61977"/>
        <dbReference type="ChEBI" id="CHEBI:456216"/>
        <dbReference type="EC" id="2.7.11.1"/>
    </reaction>
</comment>
<dbReference type="Proteomes" id="UP001172457">
    <property type="component" value="Chromosome 4"/>
</dbReference>
<dbReference type="Gene3D" id="1.10.510.10">
    <property type="entry name" value="Transferase(Phosphotransferase) domain 1"/>
    <property type="match status" value="2"/>
</dbReference>
<sequence>MGFFRRTQKGAERRYVGIWYAMDPNTVVWVANRDQPLLDSTGVLTITEDGELKVLDKNQKTYYSTNTGTPSNKTLRLFDTGNAVLRNTGNDVLRNTTKKKTEWQSFFYPTDTLLPGMQLISNFMLISWKSVDDPSTGNFVFQQEMRMQYVIRNGTRYRWSSGSGFDLETNQLFPDTFSRLLMNYTGNLERYSWVEEDGNRSYWKLDGEQPKDICSVYRVCGPFGLCSLSDKTTCSCLPGFEPVQYGNYSAGCGQPPEICRNFDEKDADDFQIVSTRKTQLSSSLSIDSNNDSFCKNQCLKSCECKAYSYSPENNRCSIWNSELYDLLKDGTFYSISIRVSRGKEGYLNPSPQGSTSPSDNSSSFLTKIRIWVFAIAILVILLLCSLSYIYYKRRVPHEQGRNSVLQMDNSERRSVDLLELEHTREDNIEGIRVPLFEFDSLLAATDNFSDANKLGEGGFGPVYKGKLPEGIDVAVKRLSSLSGQGLEEFRNEVILIAKLQHRNLVRLLGYCMKGTEKMLIYEYMPNKSLDAFIFDQAPSTLLDWAKRYEIIIGIARGLLYLHQDSRLRIIHRDLKTSNILLDADLNPKISDFGLAKIVKDREMEASTNRVIGTYGYMAPEYALEGLFSIKSDVFSFGVVVLEIISGKKNTGFSNSQKTINLLGYAWNLWKEDRPFELMDQNLVESSNSSEVVKCIIVGLLCVQEDPGDRPTMTNVVLMLADGDGGGGFGDGGGGDGGGFNGGFGDGGGGCGGGDGGHGGGRRRESPEKEMTGMKLSHVASTWNPRGNDMAHIFKRGDRLQTKEFLSPSCTYKMTSLPILTVVEHSDVSPPPATVGDGGSLPLTYFDFMWLNSPPVHHLFFYELPDVTKTYFTQTIVPNLKHSLSITLQHFFPFAGNLIVFPTDPSRKPEIRYIEGDSVAVTVAECSLGFDDLTGNHPRDCEKFYRLIPLLGKARKVSDYVSIPVFSIQVTLFPNRGVSIGMTNLHALGDASTRFGFLKAWTTIARSGTDESFLATGTLPVYDRWLINNPKLEESYLKRVNFEGFNEEYRPRSLSGPTDKVRATFVLTRSTIDRLKKRVSTDLPTLGYVSSFTVACGYIWSCIAKSRNDELEAFGFAVDYRARMDPPIPAAYFGNCIGGCMVMVETTLLTGKDGFATAAKLIGEDLHKLLTEKDALVKDIFAMADNVLSNRMPTTLMGVAGTPKLKFYDIDFGWGKPKKHETISIDYNNSISLSACKESNEDLEIGVCLPANEMEAFVPKDNITTGERISDGAADSYLESANKTFQMGFFRRTQKGVEQRYLGIWYTVDPNTVVWVANRDSPVLDSTGFLTIAEDGDVKLLDKKRKPYFNTVTGGTSNKTLKLLDNGNVVLRDNGNVIWQSFDHPTNTFLQGMKIDLNLKLSSWKSPEDPSTGSFVFLIENRMQYVIMSGTEHHWKSGSGSKNELELNQMFRNAYSRFLMHHNGYIQYLEWMDKHWHLVWQEPKDKCSIYHACGPFGLCSPHNQTICSCLRGFEAIEPGDDSAGCRHEHKICSESEVNVVEFQTLSMIEVSNPTHFESTIESVCKSKCLENCNCIAYSYTHGNTGMQRGRPNLPNRCRIWESNLYNLQMNGTETIYIRVSNDTGVQGSLTPSDGSSSFLTKTRILVFAMIILVILFLFSLGYIYCKRLVPHEQGRNSMFQTDNSTERRSIDLLDLDHSREDSIEGIRVPFFEFESILAATNNFSDANKLGEGGFGPVYKGMLPEGVEVAVKRLSSLSGQGLEEFRNEVILIAKLQHRNLVRLLGYCMKGNEKMLIYEYMPNKSLDAFIFDQAPITLLNWERRYEIIIGIARGLLYLHQDSRLRIIHRDLKTSNILLDEELNPKISDFGLAKIVKDREMEASTNRVIGTYGYMAPEYALDGLFSIKSDVFSFGVVVLEIISGKKNTGFSKSRQTINLLGYAWSLWKEDRPFEMMDQKLVESSNSIEVLKCIIVGLLCVQEDPGDRPTMTNVVLMLAGDISSLPTPKQPAFVARRTMSSSSSSSYKPDQTQTNNGLTITLEEGR</sequence>
<evidence type="ECO:0000256" key="6">
    <source>
        <dbReference type="ARBA" id="ARBA00022692"/>
    </source>
</evidence>
<keyword evidence="11" id="KW-0067">ATP-binding</keyword>
<name>A0AA38SWT9_9ASTR</name>
<feature type="domain" description="Protein kinase" evidence="21">
    <location>
        <begin position="448"/>
        <end position="719"/>
    </location>
</feature>